<dbReference type="InterPro" id="IPR002121">
    <property type="entry name" value="HRDC_dom"/>
</dbReference>
<reference evidence="12" key="3">
    <citation type="submission" date="2020-12" db="UniProtKB">
        <authorList>
            <consortium name="EnsemblPlants"/>
        </authorList>
    </citation>
    <scope>IDENTIFICATION</scope>
</reference>
<dbReference type="InterPro" id="IPR002562">
    <property type="entry name" value="3'-5'_exonuclease_dom"/>
</dbReference>
<evidence type="ECO:0000256" key="5">
    <source>
        <dbReference type="ARBA" id="ARBA00022835"/>
    </source>
</evidence>
<dbReference type="SMART" id="SM00341">
    <property type="entry name" value="HRDC"/>
    <property type="match status" value="1"/>
</dbReference>
<dbReference type="GO" id="GO:0071051">
    <property type="term" value="P:poly(A)-dependent snoRNA 3'-end processing"/>
    <property type="evidence" value="ECO:0000318"/>
    <property type="project" value="GO_Central"/>
</dbReference>
<dbReference type="SMART" id="SM00474">
    <property type="entry name" value="35EXOc"/>
    <property type="match status" value="1"/>
</dbReference>
<comment type="subcellular location">
    <subcellularLocation>
        <location evidence="1">Nucleus</location>
    </subcellularLocation>
</comment>
<dbReference type="Gramene" id="Pp3c4_22010V3.3">
    <property type="protein sequence ID" value="Pp3c4_22010V3.3"/>
    <property type="gene ID" value="Pp3c4_22010"/>
</dbReference>
<feature type="compositionally biased region" description="Polar residues" evidence="9">
    <location>
        <begin position="1142"/>
        <end position="1154"/>
    </location>
</feature>
<sequence>MGDRENPAPLQANEVAKTLKGPVQDAIHRVERLAEEFPADKDFHFYNNFPQFKTPVRRIQTQVKDLLNDLGLANHLRPQTAGFPSDLDETYDWLVALQDDLMEGIDAAVDQLAKQKSDGKRGRPNEKFRTPTKFQKHDGSPSEGAKASKGSDERRSVPFHVRSIPRPQNKFDVMVDNSNTPFKHPQVQKLDSQSEGLSALDMHARRLGVTFEDMHPLEDVLTKMEYVNEKMLEAPVPQEPRPVDETPLTVISTASELKDMAMKCRLAGEIAVDLENHNYRSFQGFVCLMQVSTRSEDFIVDALALRSHMGPSLKDLFADANVKKVMHGADRDIEWLQRDFGIYVCNMFDTGQAARVLQLEGFGLAFLMQRFLKINPDKRYQLADWRIRPLPAEMIKYAREDTHYLLYLYDLLRVVLVSMRSTAGNDADDPVLQVYKRSRDICLKMYKKDILTETSYLSLYGLQDKNFNSEQMSVLAGLYAWRDNLARKLDESTGFVLPNQLLYKLAEEMPDTARTLQIAIRGPHSVVGQYTAEVLEVIRQYREKAATAAPATSFTLSEKSESKETSVTESVMNLNPESDLVNKIMTQNAIKITDSVSSVPKRMEEDVTPVSAHGEDVNMKLTADVNHRTEEQTRVDFSAFAENDSKPGKAETCTEQLTVGSSMSAQVMVRKSSAEDTKPASTSNVNAAVVRRASVPSLALFGGCSKKTSSARSEDLKTEAKATKTSTKASSPNSRRGLTNSESAKCPSESEVVTGASLSTSLNVVSGLVENAEESMNISKVEVFSEDSKVLEYQGRGNEVCLTNTTPVSFDDSRKSEDVIMGVADEEKVSETSPGNLSVPEVNPTRSAAVLSKPADQSFASSKSHGAARHGMGSMLGSSGHRKRQKRQNEDMEMVAAKLRASRIQASVILPFHRAPTLGEQDAEMSAQETSTVVSAATGSEPPNILYSQSSSPNEVNASPIQGDSLLEDLGDYVKIGSTEREFRKGFDKNRSNRQAEFATEEESPLPKPLSEMRRHHKHQHREHQAHSSSSPRPNHQQPEKQKLFAVEVNEVFVGEEAGFKPFDYGVARREIGLGDNLVSRKDDGQASRGRGRGRPVNPNKRQKQLAPPSTNGPVQPFDPLRRVRQEPRPEGIPAAKRRQVFPQSGNRTASFKR</sequence>
<evidence type="ECO:0000256" key="4">
    <source>
        <dbReference type="ARBA" id="ARBA00022801"/>
    </source>
</evidence>
<dbReference type="OrthoDB" id="2250022at2759"/>
<evidence type="ECO:0000256" key="2">
    <source>
        <dbReference type="ARBA" id="ARBA00022552"/>
    </source>
</evidence>
<dbReference type="PANTHER" id="PTHR12124">
    <property type="entry name" value="POLYMYOSITIS/SCLERODERMA AUTOANTIGEN-RELATED"/>
    <property type="match status" value="1"/>
</dbReference>
<feature type="region of interest" description="Disordered" evidence="9">
    <location>
        <begin position="113"/>
        <end position="161"/>
    </location>
</feature>
<dbReference type="EnsemblPlants" id="Pp3c4_22010V3.3">
    <property type="protein sequence ID" value="Pp3c4_22010V3.3"/>
    <property type="gene ID" value="Pp3c4_22010"/>
</dbReference>
<dbReference type="PaxDb" id="3218-PP1S430_32V6.2"/>
<dbReference type="Gene3D" id="3.30.420.10">
    <property type="entry name" value="Ribonuclease H-like superfamily/Ribonuclease H"/>
    <property type="match status" value="1"/>
</dbReference>
<evidence type="ECO:0000256" key="1">
    <source>
        <dbReference type="ARBA" id="ARBA00004123"/>
    </source>
</evidence>
<dbReference type="Proteomes" id="UP000006727">
    <property type="component" value="Chromosome 4"/>
</dbReference>
<feature type="region of interest" description="Disordered" evidence="9">
    <location>
        <begin position="937"/>
        <end position="962"/>
    </location>
</feature>
<dbReference type="Pfam" id="PF01612">
    <property type="entry name" value="DNA_pol_A_exo1"/>
    <property type="match status" value="1"/>
</dbReference>
<feature type="compositionally biased region" description="Basic residues" evidence="9">
    <location>
        <begin position="1014"/>
        <end position="1024"/>
    </location>
</feature>
<keyword evidence="4" id="KW-0378">Hydrolase</keyword>
<dbReference type="EnsemblPlants" id="Pp3c4_22010V3.2">
    <property type="protein sequence ID" value="Pp3c4_22010V3.2"/>
    <property type="gene ID" value="Pp3c4_22010"/>
</dbReference>
<dbReference type="PROSITE" id="PS50967">
    <property type="entry name" value="HRDC"/>
    <property type="match status" value="1"/>
</dbReference>
<keyword evidence="5" id="KW-0271">Exosome</keyword>
<gene>
    <name evidence="12" type="primary">LOC112281306</name>
    <name evidence="11" type="ORF">PHYPA_006588</name>
</gene>
<dbReference type="InterPro" id="IPR012588">
    <property type="entry name" value="Exosome-assoc_fac_Rrp6_N"/>
</dbReference>
<feature type="domain" description="HRDC" evidence="10">
    <location>
        <begin position="468"/>
        <end position="548"/>
    </location>
</feature>
<feature type="compositionally biased region" description="Basic and acidic residues" evidence="9">
    <location>
        <begin position="113"/>
        <end position="140"/>
    </location>
</feature>
<dbReference type="PANTHER" id="PTHR12124:SF47">
    <property type="entry name" value="EXOSOME COMPONENT 10"/>
    <property type="match status" value="1"/>
</dbReference>
<protein>
    <recommendedName>
        <fullName evidence="10">HRDC domain-containing protein</fullName>
    </recommendedName>
</protein>
<accession>A0A2K1KPL2</accession>
<keyword evidence="13" id="KW-1185">Reference proteome</keyword>
<dbReference type="GO" id="GO:0003727">
    <property type="term" value="F:single-stranded RNA binding"/>
    <property type="evidence" value="ECO:0000318"/>
    <property type="project" value="GO_Central"/>
</dbReference>
<dbReference type="Gene3D" id="1.10.150.80">
    <property type="entry name" value="HRDC domain"/>
    <property type="match status" value="1"/>
</dbReference>
<keyword evidence="6" id="KW-0269">Exonuclease</keyword>
<feature type="compositionally biased region" description="Basic and acidic residues" evidence="9">
    <location>
        <begin position="979"/>
        <end position="991"/>
    </location>
</feature>
<dbReference type="EMBL" id="ABEU02000004">
    <property type="protein sequence ID" value="PNR55691.1"/>
    <property type="molecule type" value="Genomic_DNA"/>
</dbReference>
<reference evidence="11 13" key="1">
    <citation type="journal article" date="2008" name="Science">
        <title>The Physcomitrella genome reveals evolutionary insights into the conquest of land by plants.</title>
        <authorList>
            <person name="Rensing S."/>
            <person name="Lang D."/>
            <person name="Zimmer A."/>
            <person name="Terry A."/>
            <person name="Salamov A."/>
            <person name="Shapiro H."/>
            <person name="Nishiyama T."/>
            <person name="Perroud P.-F."/>
            <person name="Lindquist E."/>
            <person name="Kamisugi Y."/>
            <person name="Tanahashi T."/>
            <person name="Sakakibara K."/>
            <person name="Fujita T."/>
            <person name="Oishi K."/>
            <person name="Shin-I T."/>
            <person name="Kuroki Y."/>
            <person name="Toyoda A."/>
            <person name="Suzuki Y."/>
            <person name="Hashimoto A."/>
            <person name="Yamaguchi K."/>
            <person name="Sugano A."/>
            <person name="Kohara Y."/>
            <person name="Fujiyama A."/>
            <person name="Anterola A."/>
            <person name="Aoki S."/>
            <person name="Ashton N."/>
            <person name="Barbazuk W.B."/>
            <person name="Barker E."/>
            <person name="Bennetzen J."/>
            <person name="Bezanilla M."/>
            <person name="Blankenship R."/>
            <person name="Cho S.H."/>
            <person name="Dutcher S."/>
            <person name="Estelle M."/>
            <person name="Fawcett J.A."/>
            <person name="Gundlach H."/>
            <person name="Hanada K."/>
            <person name="Heyl A."/>
            <person name="Hicks K.A."/>
            <person name="Hugh J."/>
            <person name="Lohr M."/>
            <person name="Mayer K."/>
            <person name="Melkozernov A."/>
            <person name="Murata T."/>
            <person name="Nelson D."/>
            <person name="Pils B."/>
            <person name="Prigge M."/>
            <person name="Reiss B."/>
            <person name="Renner T."/>
            <person name="Rombauts S."/>
            <person name="Rushton P."/>
            <person name="Sanderfoot A."/>
            <person name="Schween G."/>
            <person name="Shiu S.-H."/>
            <person name="Stueber K."/>
            <person name="Theodoulou F.L."/>
            <person name="Tu H."/>
            <person name="Van de Peer Y."/>
            <person name="Verrier P.J."/>
            <person name="Waters E."/>
            <person name="Wood A."/>
            <person name="Yang L."/>
            <person name="Cove D."/>
            <person name="Cuming A."/>
            <person name="Hasebe M."/>
            <person name="Lucas S."/>
            <person name="Mishler D.B."/>
            <person name="Reski R."/>
            <person name="Grigoriev I."/>
            <person name="Quatrano R.S."/>
            <person name="Boore J.L."/>
        </authorList>
    </citation>
    <scope>NUCLEOTIDE SEQUENCE [LARGE SCALE GENOMIC DNA]</scope>
    <source>
        <strain evidence="12 13">cv. Gransden 2004</strain>
    </source>
</reference>
<evidence type="ECO:0000313" key="12">
    <source>
        <dbReference type="EnsemblPlants" id="Pp3c4_22010V3.1"/>
    </source>
</evidence>
<dbReference type="STRING" id="3218.A0A2K1KPL2"/>
<dbReference type="CDD" id="cd06147">
    <property type="entry name" value="Rrp6p_like_exo"/>
    <property type="match status" value="1"/>
</dbReference>
<dbReference type="InterPro" id="IPR012337">
    <property type="entry name" value="RNaseH-like_sf"/>
</dbReference>
<evidence type="ECO:0000256" key="3">
    <source>
        <dbReference type="ARBA" id="ARBA00022722"/>
    </source>
</evidence>
<dbReference type="GO" id="GO:0000467">
    <property type="term" value="P:exonucleolytic trimming to generate mature 3'-end of 5.8S rRNA from tricistronic rRNA transcript (SSU-rRNA, 5.8S rRNA, LSU-rRNA)"/>
    <property type="evidence" value="ECO:0000318"/>
    <property type="project" value="GO_Central"/>
</dbReference>
<dbReference type="GO" id="GO:0005730">
    <property type="term" value="C:nucleolus"/>
    <property type="evidence" value="ECO:0000318"/>
    <property type="project" value="GO_Central"/>
</dbReference>
<dbReference type="GO" id="GO:0071036">
    <property type="term" value="P:nuclear polyadenylation-dependent snoRNA catabolic process"/>
    <property type="evidence" value="ECO:0000318"/>
    <property type="project" value="GO_Central"/>
</dbReference>
<dbReference type="InterPro" id="IPR044876">
    <property type="entry name" value="HRDC_dom_sf"/>
</dbReference>
<dbReference type="Pfam" id="PF00570">
    <property type="entry name" value="HRDC"/>
    <property type="match status" value="1"/>
</dbReference>
<dbReference type="InterPro" id="IPR045092">
    <property type="entry name" value="Rrp6-like"/>
</dbReference>
<feature type="region of interest" description="Disordered" evidence="9">
    <location>
        <begin position="1071"/>
        <end position="1154"/>
    </location>
</feature>
<feature type="region of interest" description="Disordered" evidence="9">
    <location>
        <begin position="704"/>
        <end position="752"/>
    </location>
</feature>
<feature type="compositionally biased region" description="Basic and acidic residues" evidence="9">
    <location>
        <begin position="712"/>
        <end position="722"/>
    </location>
</feature>
<dbReference type="GO" id="GO:0071035">
    <property type="term" value="P:nuclear polyadenylation-dependent rRNA catabolic process"/>
    <property type="evidence" value="ECO:0000318"/>
    <property type="project" value="GO_Central"/>
</dbReference>
<dbReference type="Pfam" id="PF08066">
    <property type="entry name" value="PMC2NT"/>
    <property type="match status" value="1"/>
</dbReference>
<evidence type="ECO:0000256" key="6">
    <source>
        <dbReference type="ARBA" id="ARBA00022839"/>
    </source>
</evidence>
<dbReference type="SUPFAM" id="SSF53098">
    <property type="entry name" value="Ribonuclease H-like"/>
    <property type="match status" value="1"/>
</dbReference>
<dbReference type="EnsemblPlants" id="Pp3c4_22010V3.1">
    <property type="protein sequence ID" value="Pp3c4_22010V3.1"/>
    <property type="gene ID" value="Pp3c4_22010"/>
</dbReference>
<dbReference type="InterPro" id="IPR010997">
    <property type="entry name" value="HRDC-like_sf"/>
</dbReference>
<dbReference type="AlphaFoldDB" id="A0A2K1KPL2"/>
<dbReference type="SUPFAM" id="SSF47819">
    <property type="entry name" value="HRDC-like"/>
    <property type="match status" value="1"/>
</dbReference>
<feature type="compositionally biased region" description="Polar residues" evidence="9">
    <location>
        <begin position="946"/>
        <end position="962"/>
    </location>
</feature>
<dbReference type="GO" id="GO:0071037">
    <property type="term" value="P:nuclear polyadenylation-dependent snRNA catabolic process"/>
    <property type="evidence" value="ECO:0000318"/>
    <property type="project" value="GO_Central"/>
</dbReference>
<evidence type="ECO:0000313" key="13">
    <source>
        <dbReference type="Proteomes" id="UP000006727"/>
    </source>
</evidence>
<dbReference type="GO" id="GO:0000175">
    <property type="term" value="F:3'-5'-RNA exonuclease activity"/>
    <property type="evidence" value="ECO:0000318"/>
    <property type="project" value="GO_Central"/>
</dbReference>
<feature type="compositionally biased region" description="Basic and acidic residues" evidence="9">
    <location>
        <begin position="1120"/>
        <end position="1130"/>
    </location>
</feature>
<proteinExistence type="inferred from homology"/>
<evidence type="ECO:0000256" key="9">
    <source>
        <dbReference type="SAM" id="MobiDB-lite"/>
    </source>
</evidence>
<name>A0A2K1KPL2_PHYPA</name>
<comment type="similarity">
    <text evidence="8">Belongs to the exosome component 10/RRP6 family.</text>
</comment>
<evidence type="ECO:0000259" key="10">
    <source>
        <dbReference type="PROSITE" id="PS50967"/>
    </source>
</evidence>
<dbReference type="GO" id="GO:0071038">
    <property type="term" value="P:TRAMP-dependent tRNA surveillance pathway"/>
    <property type="evidence" value="ECO:0000318"/>
    <property type="project" value="GO_Central"/>
</dbReference>
<dbReference type="RefSeq" id="XP_073389642.1">
    <property type="nucleotide sequence ID" value="XM_073533541.1"/>
</dbReference>
<dbReference type="GO" id="GO:0000166">
    <property type="term" value="F:nucleotide binding"/>
    <property type="evidence" value="ECO:0007669"/>
    <property type="project" value="InterPro"/>
</dbReference>
<dbReference type="Gramene" id="Pp3c4_22010V3.2">
    <property type="protein sequence ID" value="Pp3c4_22010V3.2"/>
    <property type="gene ID" value="Pp3c4_22010"/>
</dbReference>
<feature type="region of interest" description="Disordered" evidence="9">
    <location>
        <begin position="858"/>
        <end position="889"/>
    </location>
</feature>
<dbReference type="GO" id="GO:0071039">
    <property type="term" value="P:nuclear polyadenylation-dependent CUT catabolic process"/>
    <property type="evidence" value="ECO:0000318"/>
    <property type="project" value="GO_Central"/>
</dbReference>
<keyword evidence="7" id="KW-0539">Nucleus</keyword>
<organism evidence="11">
    <name type="scientific">Physcomitrium patens</name>
    <name type="common">Spreading-leaved earth moss</name>
    <name type="synonym">Physcomitrella patens</name>
    <dbReference type="NCBI Taxonomy" id="3218"/>
    <lineage>
        <taxon>Eukaryota</taxon>
        <taxon>Viridiplantae</taxon>
        <taxon>Streptophyta</taxon>
        <taxon>Embryophyta</taxon>
        <taxon>Bryophyta</taxon>
        <taxon>Bryophytina</taxon>
        <taxon>Bryopsida</taxon>
        <taxon>Funariidae</taxon>
        <taxon>Funariales</taxon>
        <taxon>Funariaceae</taxon>
        <taxon>Physcomitrium</taxon>
    </lineage>
</organism>
<dbReference type="Gramene" id="Pp3c4_22010V3.1">
    <property type="protein sequence ID" value="Pp3c4_22010V3.1"/>
    <property type="gene ID" value="Pp3c4_22010"/>
</dbReference>
<dbReference type="InterPro" id="IPR036397">
    <property type="entry name" value="RNaseH_sf"/>
</dbReference>
<dbReference type="GO" id="GO:0000176">
    <property type="term" value="C:nuclear exosome (RNase complex)"/>
    <property type="evidence" value="ECO:0000318"/>
    <property type="project" value="GO_Central"/>
</dbReference>
<reference evidence="11 13" key="2">
    <citation type="journal article" date="2018" name="Plant J.">
        <title>The Physcomitrella patens chromosome-scale assembly reveals moss genome structure and evolution.</title>
        <authorList>
            <person name="Lang D."/>
            <person name="Ullrich K.K."/>
            <person name="Murat F."/>
            <person name="Fuchs J."/>
            <person name="Jenkins J."/>
            <person name="Haas F.B."/>
            <person name="Piednoel M."/>
            <person name="Gundlach H."/>
            <person name="Van Bel M."/>
            <person name="Meyberg R."/>
            <person name="Vives C."/>
            <person name="Morata J."/>
            <person name="Symeonidi A."/>
            <person name="Hiss M."/>
            <person name="Muchero W."/>
            <person name="Kamisugi Y."/>
            <person name="Saleh O."/>
            <person name="Blanc G."/>
            <person name="Decker E.L."/>
            <person name="van Gessel N."/>
            <person name="Grimwood J."/>
            <person name="Hayes R.D."/>
            <person name="Graham S.W."/>
            <person name="Gunter L.E."/>
            <person name="McDaniel S.F."/>
            <person name="Hoernstein S.N.W."/>
            <person name="Larsson A."/>
            <person name="Li F.W."/>
            <person name="Perroud P.F."/>
            <person name="Phillips J."/>
            <person name="Ranjan P."/>
            <person name="Rokshar D.S."/>
            <person name="Rothfels C.J."/>
            <person name="Schneider L."/>
            <person name="Shu S."/>
            <person name="Stevenson D.W."/>
            <person name="Thummler F."/>
            <person name="Tillich M."/>
            <person name="Villarreal Aguilar J.C."/>
            <person name="Widiez T."/>
            <person name="Wong G.K."/>
            <person name="Wymore A."/>
            <person name="Zhang Y."/>
            <person name="Zimmer A.D."/>
            <person name="Quatrano R.S."/>
            <person name="Mayer K.F.X."/>
            <person name="Goodstein D."/>
            <person name="Casacuberta J.M."/>
            <person name="Vandepoele K."/>
            <person name="Reski R."/>
            <person name="Cuming A.C."/>
            <person name="Tuskan G.A."/>
            <person name="Maumus F."/>
            <person name="Salse J."/>
            <person name="Schmutz J."/>
            <person name="Rensing S.A."/>
        </authorList>
    </citation>
    <scope>NUCLEOTIDE SEQUENCE [LARGE SCALE GENOMIC DNA]</scope>
    <source>
        <strain evidence="12 13">cv. Gransden 2004</strain>
    </source>
</reference>
<dbReference type="GeneID" id="112281306"/>
<keyword evidence="2" id="KW-0698">rRNA processing</keyword>
<feature type="compositionally biased region" description="Basic and acidic residues" evidence="9">
    <location>
        <begin position="1071"/>
        <end position="1086"/>
    </location>
</feature>
<feature type="compositionally biased region" description="Polar residues" evidence="9">
    <location>
        <begin position="1028"/>
        <end position="1037"/>
    </location>
</feature>
<evidence type="ECO:0000256" key="8">
    <source>
        <dbReference type="ARBA" id="ARBA00043957"/>
    </source>
</evidence>
<keyword evidence="3" id="KW-0540">Nuclease</keyword>
<evidence type="ECO:0000313" key="11">
    <source>
        <dbReference type="EMBL" id="PNR55691.1"/>
    </source>
</evidence>
<dbReference type="InterPro" id="IPR049559">
    <property type="entry name" value="Rrp6p-like_exo"/>
</dbReference>
<dbReference type="GO" id="GO:0071040">
    <property type="term" value="P:nuclear polyadenylation-dependent antisense transcript catabolic process"/>
    <property type="evidence" value="ECO:0000318"/>
    <property type="project" value="GO_Central"/>
</dbReference>
<evidence type="ECO:0000256" key="7">
    <source>
        <dbReference type="ARBA" id="ARBA00023242"/>
    </source>
</evidence>
<feature type="compositionally biased region" description="Polar residues" evidence="9">
    <location>
        <begin position="732"/>
        <end position="743"/>
    </location>
</feature>
<dbReference type="GO" id="GO:0071044">
    <property type="term" value="P:histone mRNA catabolic process"/>
    <property type="evidence" value="ECO:0000318"/>
    <property type="project" value="GO_Central"/>
</dbReference>
<dbReference type="FunFam" id="1.10.150.80:FF:000001">
    <property type="entry name" value="Putative exosome component 10"/>
    <property type="match status" value="1"/>
</dbReference>
<feature type="region of interest" description="Disordered" evidence="9">
    <location>
        <begin position="979"/>
        <end position="1044"/>
    </location>
</feature>